<gene>
    <name evidence="5" type="ORF">EDD78_10210</name>
</gene>
<keyword evidence="1" id="KW-0805">Transcription regulation</keyword>
<accession>A0A9X8Y8N2</accession>
<dbReference type="InterPro" id="IPR050679">
    <property type="entry name" value="Bact_HTH_transcr_reg"/>
</dbReference>
<dbReference type="Gene3D" id="1.10.10.10">
    <property type="entry name" value="Winged helix-like DNA-binding domain superfamily/Winged helix DNA-binding domain"/>
    <property type="match status" value="1"/>
</dbReference>
<sequence length="252" mass="28533">MLNTNSSKPLYDQLKQLIKNDIISGVYRPGERMPSEAELCERYEVSRVTVRRALKELAGENLLEGRQGKGTYVANQKQKKSMDNIRGYSDEMSRSGRTSRRLVLEKGLIPSEEPVAQRLGVAPGDPVIRLRRVMYDGAAPLMLDTAYYSAYRFPELLTRVQDDVSTYRLLEEEYGIVLSKAYREFDIELCSLTDSRVLMCAPGDPLFSIFKVAYDQYGEPVHAARSLVLSSRSTYVVTVDESAADLHIKMKE</sequence>
<evidence type="ECO:0000313" key="5">
    <source>
        <dbReference type="EMBL" id="TCL44397.1"/>
    </source>
</evidence>
<dbReference type="InterPro" id="IPR000524">
    <property type="entry name" value="Tscrpt_reg_HTH_GntR"/>
</dbReference>
<evidence type="ECO:0000259" key="4">
    <source>
        <dbReference type="PROSITE" id="PS50949"/>
    </source>
</evidence>
<dbReference type="InterPro" id="IPR011663">
    <property type="entry name" value="UTRA"/>
</dbReference>
<dbReference type="GO" id="GO:0003700">
    <property type="term" value="F:DNA-binding transcription factor activity"/>
    <property type="evidence" value="ECO:0007669"/>
    <property type="project" value="InterPro"/>
</dbReference>
<dbReference type="InterPro" id="IPR036388">
    <property type="entry name" value="WH-like_DNA-bd_sf"/>
</dbReference>
<dbReference type="InterPro" id="IPR036390">
    <property type="entry name" value="WH_DNA-bd_sf"/>
</dbReference>
<evidence type="ECO:0000256" key="2">
    <source>
        <dbReference type="ARBA" id="ARBA00023125"/>
    </source>
</evidence>
<dbReference type="Gene3D" id="3.40.1410.10">
    <property type="entry name" value="Chorismate lyase-like"/>
    <property type="match status" value="1"/>
</dbReference>
<dbReference type="InterPro" id="IPR028978">
    <property type="entry name" value="Chorismate_lyase_/UTRA_dom_sf"/>
</dbReference>
<dbReference type="SUPFAM" id="SSF64288">
    <property type="entry name" value="Chorismate lyase-like"/>
    <property type="match status" value="1"/>
</dbReference>
<protein>
    <submittedName>
        <fullName evidence="5">GntR family transcriptional regulator</fullName>
    </submittedName>
</protein>
<dbReference type="SMART" id="SM00866">
    <property type="entry name" value="UTRA"/>
    <property type="match status" value="1"/>
</dbReference>
<dbReference type="SMART" id="SM00345">
    <property type="entry name" value="HTH_GNTR"/>
    <property type="match status" value="1"/>
</dbReference>
<comment type="caution">
    <text evidence="5">The sequence shown here is derived from an EMBL/GenBank/DDBJ whole genome shotgun (WGS) entry which is preliminary data.</text>
</comment>
<dbReference type="RefSeq" id="WP_165873081.1">
    <property type="nucleotide sequence ID" value="NZ_JADNAH010000024.1"/>
</dbReference>
<dbReference type="GO" id="GO:0045892">
    <property type="term" value="P:negative regulation of DNA-templated transcription"/>
    <property type="evidence" value="ECO:0007669"/>
    <property type="project" value="TreeGrafter"/>
</dbReference>
<organism evidence="5 6">
    <name type="scientific">Harryflintia acetispora</name>
    <dbReference type="NCBI Taxonomy" id="1849041"/>
    <lineage>
        <taxon>Bacteria</taxon>
        <taxon>Bacillati</taxon>
        <taxon>Bacillota</taxon>
        <taxon>Clostridia</taxon>
        <taxon>Eubacteriales</taxon>
        <taxon>Oscillospiraceae</taxon>
        <taxon>Harryflintia</taxon>
    </lineage>
</organism>
<feature type="domain" description="HTH gntR-type" evidence="4">
    <location>
        <begin position="8"/>
        <end position="76"/>
    </location>
</feature>
<evidence type="ECO:0000313" key="6">
    <source>
        <dbReference type="Proteomes" id="UP000294682"/>
    </source>
</evidence>
<keyword evidence="2" id="KW-0238">DNA-binding</keyword>
<dbReference type="PANTHER" id="PTHR44846">
    <property type="entry name" value="MANNOSYL-D-GLYCERATE TRANSPORT/METABOLISM SYSTEM REPRESSOR MNGR-RELATED"/>
    <property type="match status" value="1"/>
</dbReference>
<dbReference type="PRINTS" id="PR00035">
    <property type="entry name" value="HTHGNTR"/>
</dbReference>
<dbReference type="PANTHER" id="PTHR44846:SF1">
    <property type="entry name" value="MANNOSYL-D-GLYCERATE TRANSPORT_METABOLISM SYSTEM REPRESSOR MNGR-RELATED"/>
    <property type="match status" value="1"/>
</dbReference>
<reference evidence="5 6" key="1">
    <citation type="submission" date="2019-03" db="EMBL/GenBank/DDBJ databases">
        <title>Genomic Encyclopedia of Type Strains, Phase IV (KMG-IV): sequencing the most valuable type-strain genomes for metagenomic binning, comparative biology and taxonomic classification.</title>
        <authorList>
            <person name="Goeker M."/>
        </authorList>
    </citation>
    <scope>NUCLEOTIDE SEQUENCE [LARGE SCALE GENOMIC DNA]</scope>
    <source>
        <strain evidence="5 6">DSM 100433</strain>
    </source>
</reference>
<keyword evidence="6" id="KW-1185">Reference proteome</keyword>
<dbReference type="Pfam" id="PF07702">
    <property type="entry name" value="UTRA"/>
    <property type="match status" value="1"/>
</dbReference>
<dbReference type="SUPFAM" id="SSF46785">
    <property type="entry name" value="Winged helix' DNA-binding domain"/>
    <property type="match status" value="1"/>
</dbReference>
<keyword evidence="3" id="KW-0804">Transcription</keyword>
<evidence type="ECO:0000256" key="3">
    <source>
        <dbReference type="ARBA" id="ARBA00023163"/>
    </source>
</evidence>
<dbReference type="Proteomes" id="UP000294682">
    <property type="component" value="Unassembled WGS sequence"/>
</dbReference>
<proteinExistence type="predicted"/>
<evidence type="ECO:0000256" key="1">
    <source>
        <dbReference type="ARBA" id="ARBA00023015"/>
    </source>
</evidence>
<dbReference type="PROSITE" id="PS50949">
    <property type="entry name" value="HTH_GNTR"/>
    <property type="match status" value="1"/>
</dbReference>
<dbReference type="Pfam" id="PF00392">
    <property type="entry name" value="GntR"/>
    <property type="match status" value="1"/>
</dbReference>
<dbReference type="AlphaFoldDB" id="A0A9X8Y8N2"/>
<dbReference type="FunFam" id="1.10.10.10:FF:000079">
    <property type="entry name" value="GntR family transcriptional regulator"/>
    <property type="match status" value="1"/>
</dbReference>
<dbReference type="EMBL" id="SLUK01000002">
    <property type="protein sequence ID" value="TCL44397.1"/>
    <property type="molecule type" value="Genomic_DNA"/>
</dbReference>
<dbReference type="GO" id="GO:0003677">
    <property type="term" value="F:DNA binding"/>
    <property type="evidence" value="ECO:0007669"/>
    <property type="project" value="UniProtKB-KW"/>
</dbReference>
<dbReference type="CDD" id="cd07377">
    <property type="entry name" value="WHTH_GntR"/>
    <property type="match status" value="1"/>
</dbReference>
<name>A0A9X8Y8N2_9FIRM</name>